<feature type="domain" description="EF-hand" evidence="2">
    <location>
        <begin position="108"/>
        <end position="143"/>
    </location>
</feature>
<dbReference type="PROSITE" id="PS00018">
    <property type="entry name" value="EF_HAND_1"/>
    <property type="match status" value="2"/>
</dbReference>
<evidence type="ECO:0000259" key="2">
    <source>
        <dbReference type="PROSITE" id="PS50222"/>
    </source>
</evidence>
<dbReference type="EMBL" id="JACVVK020000245">
    <property type="protein sequence ID" value="KAK7482401.1"/>
    <property type="molecule type" value="Genomic_DNA"/>
</dbReference>
<sequence length="176" mass="19778">MPVLFSSAYGQHHHAQLHSTCHCHRNDRSEEDAVQILMTEMDHDKDGEVTTAEVVIGLADVLQKNLSVPDEIILGMNEASLIALAKLDNSIHVTEDEFVRLWHEKFGDCVDFVAAVFRSFDDNRDGIINVQELEGILFHVRQVAGNLDGHITTQEFHDFFTWVSTDGIQGRHSSPS</sequence>
<organism evidence="3 4">
    <name type="scientific">Batillaria attramentaria</name>
    <dbReference type="NCBI Taxonomy" id="370345"/>
    <lineage>
        <taxon>Eukaryota</taxon>
        <taxon>Metazoa</taxon>
        <taxon>Spiralia</taxon>
        <taxon>Lophotrochozoa</taxon>
        <taxon>Mollusca</taxon>
        <taxon>Gastropoda</taxon>
        <taxon>Caenogastropoda</taxon>
        <taxon>Sorbeoconcha</taxon>
        <taxon>Cerithioidea</taxon>
        <taxon>Batillariidae</taxon>
        <taxon>Batillaria</taxon>
    </lineage>
</organism>
<keyword evidence="4" id="KW-1185">Reference proteome</keyword>
<dbReference type="Proteomes" id="UP001519460">
    <property type="component" value="Unassembled WGS sequence"/>
</dbReference>
<accession>A0ABD0K6E6</accession>
<dbReference type="SMART" id="SM00054">
    <property type="entry name" value="EFh"/>
    <property type="match status" value="2"/>
</dbReference>
<dbReference type="PROSITE" id="PS50222">
    <property type="entry name" value="EF_HAND_2"/>
    <property type="match status" value="2"/>
</dbReference>
<name>A0ABD0K6E6_9CAEN</name>
<evidence type="ECO:0000256" key="1">
    <source>
        <dbReference type="ARBA" id="ARBA00022837"/>
    </source>
</evidence>
<keyword evidence="1" id="KW-0106">Calcium</keyword>
<evidence type="ECO:0000313" key="3">
    <source>
        <dbReference type="EMBL" id="KAK7482401.1"/>
    </source>
</evidence>
<protein>
    <recommendedName>
        <fullName evidence="2">EF-hand domain-containing protein</fullName>
    </recommendedName>
</protein>
<gene>
    <name evidence="3" type="ORF">BaRGS_00026323</name>
</gene>
<dbReference type="Pfam" id="PF13202">
    <property type="entry name" value="EF-hand_5"/>
    <property type="match status" value="1"/>
</dbReference>
<dbReference type="InterPro" id="IPR018247">
    <property type="entry name" value="EF_Hand_1_Ca_BS"/>
</dbReference>
<feature type="domain" description="EF-hand" evidence="2">
    <location>
        <begin position="29"/>
        <end position="64"/>
    </location>
</feature>
<dbReference type="InterPro" id="IPR011992">
    <property type="entry name" value="EF-hand-dom_pair"/>
</dbReference>
<dbReference type="InterPro" id="IPR002048">
    <property type="entry name" value="EF_hand_dom"/>
</dbReference>
<dbReference type="AlphaFoldDB" id="A0ABD0K6E6"/>
<dbReference type="Gene3D" id="1.10.238.10">
    <property type="entry name" value="EF-hand"/>
    <property type="match status" value="1"/>
</dbReference>
<evidence type="ECO:0000313" key="4">
    <source>
        <dbReference type="Proteomes" id="UP001519460"/>
    </source>
</evidence>
<proteinExistence type="predicted"/>
<reference evidence="3 4" key="1">
    <citation type="journal article" date="2023" name="Sci. Data">
        <title>Genome assembly of the Korean intertidal mud-creeper Batillaria attramentaria.</title>
        <authorList>
            <person name="Patra A.K."/>
            <person name="Ho P.T."/>
            <person name="Jun S."/>
            <person name="Lee S.J."/>
            <person name="Kim Y."/>
            <person name="Won Y.J."/>
        </authorList>
    </citation>
    <scope>NUCLEOTIDE SEQUENCE [LARGE SCALE GENOMIC DNA]</scope>
    <source>
        <strain evidence="3">Wonlab-2016</strain>
    </source>
</reference>
<dbReference type="SUPFAM" id="SSF47473">
    <property type="entry name" value="EF-hand"/>
    <property type="match status" value="1"/>
</dbReference>
<comment type="caution">
    <text evidence="3">The sequence shown here is derived from an EMBL/GenBank/DDBJ whole genome shotgun (WGS) entry which is preliminary data.</text>
</comment>